<proteinExistence type="predicted"/>
<gene>
    <name evidence="1" type="ORF">UFOVP691_11</name>
</gene>
<reference evidence="1" key="1">
    <citation type="submission" date="2020-04" db="EMBL/GenBank/DDBJ databases">
        <authorList>
            <person name="Chiriac C."/>
            <person name="Salcher M."/>
            <person name="Ghai R."/>
            <person name="Kavagutti S V."/>
        </authorList>
    </citation>
    <scope>NUCLEOTIDE SEQUENCE</scope>
</reference>
<organism evidence="1">
    <name type="scientific">uncultured Caudovirales phage</name>
    <dbReference type="NCBI Taxonomy" id="2100421"/>
    <lineage>
        <taxon>Viruses</taxon>
        <taxon>Duplodnaviria</taxon>
        <taxon>Heunggongvirae</taxon>
        <taxon>Uroviricota</taxon>
        <taxon>Caudoviricetes</taxon>
        <taxon>Peduoviridae</taxon>
        <taxon>Maltschvirus</taxon>
        <taxon>Maltschvirus maltsch</taxon>
    </lineage>
</organism>
<dbReference type="EMBL" id="LR796663">
    <property type="protein sequence ID" value="CAB4157219.1"/>
    <property type="molecule type" value="Genomic_DNA"/>
</dbReference>
<protein>
    <submittedName>
        <fullName evidence="1">Uncharacterized protein</fullName>
    </submittedName>
</protein>
<sequence>MAGAGAKLFTSGSVLTAAQVNTFLMDQAVMRFADTAARTAAFGGAGEPTLAEGMMSYLMDTNSVEVYNGSAWVAIGGGADVLQVQVFS</sequence>
<evidence type="ECO:0000313" key="1">
    <source>
        <dbReference type="EMBL" id="CAB4157219.1"/>
    </source>
</evidence>
<accession>A0A6J5NDN8</accession>
<name>A0A6J5NDN8_9CAUD</name>